<name>A0AAD5TM10_9FUNG</name>
<dbReference type="AlphaFoldDB" id="A0AAD5TM10"/>
<dbReference type="GO" id="GO:0035251">
    <property type="term" value="F:UDP-glucosyltransferase activity"/>
    <property type="evidence" value="ECO:0007669"/>
    <property type="project" value="TreeGrafter"/>
</dbReference>
<dbReference type="InterPro" id="IPR035595">
    <property type="entry name" value="UDP_glycos_trans_CS"/>
</dbReference>
<accession>A0AAD5TM10</accession>
<keyword evidence="3" id="KW-0328">Glycosyltransferase</keyword>
<dbReference type="Pfam" id="PF00201">
    <property type="entry name" value="UDPGT"/>
    <property type="match status" value="1"/>
</dbReference>
<keyword evidence="2 3" id="KW-0808">Transferase</keyword>
<keyword evidence="5" id="KW-1185">Reference proteome</keyword>
<evidence type="ECO:0000313" key="5">
    <source>
        <dbReference type="Proteomes" id="UP001212152"/>
    </source>
</evidence>
<protein>
    <recommendedName>
        <fullName evidence="6">Glycosyltransferase</fullName>
    </recommendedName>
</protein>
<dbReference type="PANTHER" id="PTHR48047">
    <property type="entry name" value="GLYCOSYLTRANSFERASE"/>
    <property type="match status" value="1"/>
</dbReference>
<comment type="caution">
    <text evidence="4">The sequence shown here is derived from an EMBL/GenBank/DDBJ whole genome shotgun (WGS) entry which is preliminary data.</text>
</comment>
<dbReference type="CDD" id="cd03784">
    <property type="entry name" value="GT1_Gtf-like"/>
    <property type="match status" value="1"/>
</dbReference>
<comment type="similarity">
    <text evidence="1 3">Belongs to the UDP-glycosyltransferase family.</text>
</comment>
<sequence length="439" mass="47292">MTVNGVQHIFLLTFPLAGHYLPTLRLAARLAKDPAVTVSVASSAVLAPKLKAAALPGVNVLALEDGLSEGEDLIRKSWRFSKMQVGPIVEAFWTAVEAHRSTTKAVVLEFFLARAISSRIQGMPVFVFYPLSVNATLKAFVEGSRAGKFDETFLLEALQCSTGPGWVHDHITDAAQLAVQSDGILIDSFEDFELEDFVTLRSIPPFHNMEVNGSKGITLGRVPVRLVGPLFSPAYLQGTSAPTHSEGDQAVLDFLSEKGDDSVVYISFGSHAPVINEQMAEIAKALLKSDRPFIWGLRSTEALPADFAALTKDRGLVLSWAPQHLILSHRATGVFVTHAGWNSVLEAVGTGTPMVAWPLFGDQVFNADLVARRNLGAVVGGAEIDMCRYPHEPARIVPCEEIRAAIGNVNEAMRDAAKDLAAKAWATASKIADEGLTLC</sequence>
<dbReference type="FunFam" id="3.40.50.2000:FF:000056">
    <property type="entry name" value="Glycosyltransferase"/>
    <property type="match status" value="1"/>
</dbReference>
<proteinExistence type="inferred from homology"/>
<evidence type="ECO:0000313" key="4">
    <source>
        <dbReference type="EMBL" id="KAJ3175964.1"/>
    </source>
</evidence>
<dbReference type="EMBL" id="JADGJQ010000046">
    <property type="protein sequence ID" value="KAJ3175964.1"/>
    <property type="molecule type" value="Genomic_DNA"/>
</dbReference>
<gene>
    <name evidence="4" type="ORF">HDU87_005628</name>
</gene>
<dbReference type="Gene3D" id="3.40.50.2000">
    <property type="entry name" value="Glycogen Phosphorylase B"/>
    <property type="match status" value="2"/>
</dbReference>
<dbReference type="InterPro" id="IPR002213">
    <property type="entry name" value="UDP_glucos_trans"/>
</dbReference>
<dbReference type="Proteomes" id="UP001212152">
    <property type="component" value="Unassembled WGS sequence"/>
</dbReference>
<dbReference type="SUPFAM" id="SSF53756">
    <property type="entry name" value="UDP-Glycosyltransferase/glycogen phosphorylase"/>
    <property type="match status" value="1"/>
</dbReference>
<reference evidence="4" key="1">
    <citation type="submission" date="2020-05" db="EMBL/GenBank/DDBJ databases">
        <title>Phylogenomic resolution of chytrid fungi.</title>
        <authorList>
            <person name="Stajich J.E."/>
            <person name="Amses K."/>
            <person name="Simmons R."/>
            <person name="Seto K."/>
            <person name="Myers J."/>
            <person name="Bonds A."/>
            <person name="Quandt C.A."/>
            <person name="Barry K."/>
            <person name="Liu P."/>
            <person name="Grigoriev I."/>
            <person name="Longcore J.E."/>
            <person name="James T.Y."/>
        </authorList>
    </citation>
    <scope>NUCLEOTIDE SEQUENCE</scope>
    <source>
        <strain evidence="4">JEL0379</strain>
    </source>
</reference>
<evidence type="ECO:0000256" key="2">
    <source>
        <dbReference type="ARBA" id="ARBA00022679"/>
    </source>
</evidence>
<evidence type="ECO:0008006" key="6">
    <source>
        <dbReference type="Google" id="ProtNLM"/>
    </source>
</evidence>
<evidence type="ECO:0000256" key="1">
    <source>
        <dbReference type="ARBA" id="ARBA00009995"/>
    </source>
</evidence>
<dbReference type="PROSITE" id="PS00375">
    <property type="entry name" value="UDPGT"/>
    <property type="match status" value="1"/>
</dbReference>
<dbReference type="PANTHER" id="PTHR48047:SF177">
    <property type="entry name" value="GLYCOSYLTRANSFERASE"/>
    <property type="match status" value="1"/>
</dbReference>
<evidence type="ECO:0000256" key="3">
    <source>
        <dbReference type="RuleBase" id="RU003718"/>
    </source>
</evidence>
<organism evidence="4 5">
    <name type="scientific">Geranomyces variabilis</name>
    <dbReference type="NCBI Taxonomy" id="109894"/>
    <lineage>
        <taxon>Eukaryota</taxon>
        <taxon>Fungi</taxon>
        <taxon>Fungi incertae sedis</taxon>
        <taxon>Chytridiomycota</taxon>
        <taxon>Chytridiomycota incertae sedis</taxon>
        <taxon>Chytridiomycetes</taxon>
        <taxon>Spizellomycetales</taxon>
        <taxon>Powellomycetaceae</taxon>
        <taxon>Geranomyces</taxon>
    </lineage>
</organism>